<dbReference type="AlphaFoldDB" id="A0A8J2YYF5"/>
<reference evidence="7" key="2">
    <citation type="submission" date="2020-09" db="EMBL/GenBank/DDBJ databases">
        <authorList>
            <person name="Sun Q."/>
            <person name="Zhou Y."/>
        </authorList>
    </citation>
    <scope>NUCLEOTIDE SEQUENCE</scope>
    <source>
        <strain evidence="7">CGMCC 1.15725</strain>
    </source>
</reference>
<dbReference type="InterPro" id="IPR017871">
    <property type="entry name" value="ABC_transporter-like_CS"/>
</dbReference>
<organism evidence="7 8">
    <name type="scientific">Aliidongia dinghuensis</name>
    <dbReference type="NCBI Taxonomy" id="1867774"/>
    <lineage>
        <taxon>Bacteria</taxon>
        <taxon>Pseudomonadati</taxon>
        <taxon>Pseudomonadota</taxon>
        <taxon>Alphaproteobacteria</taxon>
        <taxon>Rhodospirillales</taxon>
        <taxon>Dongiaceae</taxon>
        <taxon>Aliidongia</taxon>
    </lineage>
</organism>
<dbReference type="InterPro" id="IPR003439">
    <property type="entry name" value="ABC_transporter-like_ATP-bd"/>
</dbReference>
<dbReference type="SMART" id="SM00382">
    <property type="entry name" value="AAA"/>
    <property type="match status" value="1"/>
</dbReference>
<dbReference type="InterPro" id="IPR027417">
    <property type="entry name" value="P-loop_NTPase"/>
</dbReference>
<keyword evidence="4" id="KW-1278">Translocase</keyword>
<dbReference type="FunFam" id="3.40.50.300:FF:000425">
    <property type="entry name" value="Probable ABC transporter, ATP-binding subunit"/>
    <property type="match status" value="1"/>
</dbReference>
<dbReference type="EMBL" id="BMJQ01000013">
    <property type="protein sequence ID" value="GGF35693.1"/>
    <property type="molecule type" value="Genomic_DNA"/>
</dbReference>
<keyword evidence="1" id="KW-0813">Transport</keyword>
<protein>
    <submittedName>
        <fullName evidence="7">Sulfate/thiosulfate import ATP-binding protein CysA</fullName>
    </submittedName>
</protein>
<dbReference type="InterPro" id="IPR050093">
    <property type="entry name" value="ABC_SmlMolc_Importer"/>
</dbReference>
<dbReference type="RefSeq" id="WP_189050437.1">
    <property type="nucleotide sequence ID" value="NZ_BMJQ01000013.1"/>
</dbReference>
<dbReference type="GO" id="GO:0005524">
    <property type="term" value="F:ATP binding"/>
    <property type="evidence" value="ECO:0007669"/>
    <property type="project" value="UniProtKB-KW"/>
</dbReference>
<reference evidence="7" key="1">
    <citation type="journal article" date="2014" name="Int. J. Syst. Evol. Microbiol.">
        <title>Complete genome sequence of Corynebacterium casei LMG S-19264T (=DSM 44701T), isolated from a smear-ripened cheese.</title>
        <authorList>
            <consortium name="US DOE Joint Genome Institute (JGI-PGF)"/>
            <person name="Walter F."/>
            <person name="Albersmeier A."/>
            <person name="Kalinowski J."/>
            <person name="Ruckert C."/>
        </authorList>
    </citation>
    <scope>NUCLEOTIDE SEQUENCE</scope>
    <source>
        <strain evidence="7">CGMCC 1.15725</strain>
    </source>
</reference>
<evidence type="ECO:0000256" key="1">
    <source>
        <dbReference type="ARBA" id="ARBA00022448"/>
    </source>
</evidence>
<keyword evidence="2" id="KW-0547">Nucleotide-binding</keyword>
<accession>A0A8J2YYF5</accession>
<dbReference type="Gene3D" id="3.40.50.300">
    <property type="entry name" value="P-loop containing nucleotide triphosphate hydrolases"/>
    <property type="match status" value="1"/>
</dbReference>
<evidence type="ECO:0000256" key="2">
    <source>
        <dbReference type="ARBA" id="ARBA00022741"/>
    </source>
</evidence>
<dbReference type="Proteomes" id="UP000646365">
    <property type="component" value="Unassembled WGS sequence"/>
</dbReference>
<dbReference type="GO" id="GO:0043190">
    <property type="term" value="C:ATP-binding cassette (ABC) transporter complex"/>
    <property type="evidence" value="ECO:0007669"/>
    <property type="project" value="InterPro"/>
</dbReference>
<dbReference type="PROSITE" id="PS50893">
    <property type="entry name" value="ABC_TRANSPORTER_2"/>
    <property type="match status" value="1"/>
</dbReference>
<dbReference type="GO" id="GO:0015697">
    <property type="term" value="P:quaternary ammonium group transport"/>
    <property type="evidence" value="ECO:0007669"/>
    <property type="project" value="UniProtKB-ARBA"/>
</dbReference>
<feature type="domain" description="ABC transporter" evidence="6">
    <location>
        <begin position="3"/>
        <end position="237"/>
    </location>
</feature>
<keyword evidence="3 7" id="KW-0067">ATP-binding</keyword>
<evidence type="ECO:0000256" key="3">
    <source>
        <dbReference type="ARBA" id="ARBA00022840"/>
    </source>
</evidence>
<keyword evidence="5" id="KW-0764">Sulfate transport</keyword>
<dbReference type="PROSITE" id="PS00211">
    <property type="entry name" value="ABC_TRANSPORTER_1"/>
    <property type="match status" value="1"/>
</dbReference>
<sequence>MQIEISGIVCRYGTTPAVSGVDLTIADGEFLALLGPSGSGKTTLLRTMAGLETPEAGSLHFGETDALALPPNRRGVGFVFQHYALFKHMTVADNIAFGLTIRPRSRRPGKAVIAARVAELLELVHLPGLGQRYPQQLSGGQRQRVALARALAVEPKILLLDEPFGALDAKVRTELRLWLKELHRRLGVTTVFVTHDQEEAMELADRIVVMRAGRIEQVGTPADVYAAPASPFVYGFLGHANEIPCTITAGVARAGSVVLDEGVALPDGPAVAWFRPHQVELAPFVDGPALDGMLVDLHAIGPRARLTLDHDGALVTAELGVEEARRHALAEGHRCRWRPRQVRVYPRA</sequence>
<dbReference type="GO" id="GO:0016887">
    <property type="term" value="F:ATP hydrolysis activity"/>
    <property type="evidence" value="ECO:0007669"/>
    <property type="project" value="InterPro"/>
</dbReference>
<dbReference type="PANTHER" id="PTHR42781">
    <property type="entry name" value="SPERMIDINE/PUTRESCINE IMPORT ATP-BINDING PROTEIN POTA"/>
    <property type="match status" value="1"/>
</dbReference>
<dbReference type="PANTHER" id="PTHR42781:SF4">
    <property type="entry name" value="SPERMIDINE_PUTRESCINE IMPORT ATP-BINDING PROTEIN POTA"/>
    <property type="match status" value="1"/>
</dbReference>
<gene>
    <name evidence="7" type="primary">cysA</name>
    <name evidence="7" type="ORF">GCM10011611_47520</name>
</gene>
<dbReference type="SUPFAM" id="SSF52540">
    <property type="entry name" value="P-loop containing nucleoside triphosphate hydrolases"/>
    <property type="match status" value="1"/>
</dbReference>
<dbReference type="InterPro" id="IPR005666">
    <property type="entry name" value="Sulph_transpt1"/>
</dbReference>
<name>A0A8J2YYF5_9PROT</name>
<evidence type="ECO:0000256" key="5">
    <source>
        <dbReference type="ARBA" id="ARBA00023032"/>
    </source>
</evidence>
<evidence type="ECO:0000313" key="8">
    <source>
        <dbReference type="Proteomes" id="UP000646365"/>
    </source>
</evidence>
<evidence type="ECO:0000259" key="6">
    <source>
        <dbReference type="PROSITE" id="PS50893"/>
    </source>
</evidence>
<proteinExistence type="predicted"/>
<keyword evidence="8" id="KW-1185">Reference proteome</keyword>
<evidence type="ECO:0000313" key="7">
    <source>
        <dbReference type="EMBL" id="GGF35693.1"/>
    </source>
</evidence>
<evidence type="ECO:0000256" key="4">
    <source>
        <dbReference type="ARBA" id="ARBA00022967"/>
    </source>
</evidence>
<dbReference type="NCBIfam" id="TIGR00968">
    <property type="entry name" value="3a0106s01"/>
    <property type="match status" value="1"/>
</dbReference>
<dbReference type="InterPro" id="IPR003593">
    <property type="entry name" value="AAA+_ATPase"/>
</dbReference>
<comment type="caution">
    <text evidence="7">The sequence shown here is derived from an EMBL/GenBank/DDBJ whole genome shotgun (WGS) entry which is preliminary data.</text>
</comment>
<dbReference type="Pfam" id="PF00005">
    <property type="entry name" value="ABC_tran"/>
    <property type="match status" value="1"/>
</dbReference>
<dbReference type="GO" id="GO:0015419">
    <property type="term" value="F:ABC-type sulfate transporter activity"/>
    <property type="evidence" value="ECO:0007669"/>
    <property type="project" value="InterPro"/>
</dbReference>